<dbReference type="PROSITE" id="PS50262">
    <property type="entry name" value="G_PROTEIN_RECEP_F1_2"/>
    <property type="match status" value="1"/>
</dbReference>
<feature type="transmembrane region" description="Helical" evidence="10">
    <location>
        <begin position="297"/>
        <end position="316"/>
    </location>
</feature>
<feature type="transmembrane region" description="Helical" evidence="10">
    <location>
        <begin position="77"/>
        <end position="100"/>
    </location>
</feature>
<dbReference type="Pfam" id="PF00001">
    <property type="entry name" value="7tm_1"/>
    <property type="match status" value="1"/>
</dbReference>
<evidence type="ECO:0000256" key="10">
    <source>
        <dbReference type="SAM" id="Phobius"/>
    </source>
</evidence>
<evidence type="ECO:0000256" key="3">
    <source>
        <dbReference type="ARBA" id="ARBA00022692"/>
    </source>
</evidence>
<proteinExistence type="inferred from homology"/>
<dbReference type="AlphaFoldDB" id="A0ABD1J659"/>
<dbReference type="PRINTS" id="PR00237">
    <property type="entry name" value="GPCRRHODOPSN"/>
</dbReference>
<evidence type="ECO:0000256" key="1">
    <source>
        <dbReference type="ARBA" id="ARBA00004651"/>
    </source>
</evidence>
<dbReference type="Gene3D" id="1.20.1070.10">
    <property type="entry name" value="Rhodopsin 7-helix transmembrane proteins"/>
    <property type="match status" value="1"/>
</dbReference>
<keyword evidence="8 9" id="KW-0807">Transducer</keyword>
<dbReference type="InterPro" id="IPR000276">
    <property type="entry name" value="GPCR_Rhodpsn"/>
</dbReference>
<keyword evidence="6 10" id="KW-0472">Membrane</keyword>
<feature type="transmembrane region" description="Helical" evidence="10">
    <location>
        <begin position="197"/>
        <end position="223"/>
    </location>
</feature>
<feature type="domain" description="G-protein coupled receptors family 1 profile" evidence="11">
    <location>
        <begin position="57"/>
        <end position="309"/>
    </location>
</feature>
<evidence type="ECO:0000256" key="5">
    <source>
        <dbReference type="ARBA" id="ARBA00023040"/>
    </source>
</evidence>
<organism evidence="12 13">
    <name type="scientific">Coilia grayii</name>
    <name type="common">Gray's grenadier anchovy</name>
    <dbReference type="NCBI Taxonomy" id="363190"/>
    <lineage>
        <taxon>Eukaryota</taxon>
        <taxon>Metazoa</taxon>
        <taxon>Chordata</taxon>
        <taxon>Craniata</taxon>
        <taxon>Vertebrata</taxon>
        <taxon>Euteleostomi</taxon>
        <taxon>Actinopterygii</taxon>
        <taxon>Neopterygii</taxon>
        <taxon>Teleostei</taxon>
        <taxon>Clupei</taxon>
        <taxon>Clupeiformes</taxon>
        <taxon>Clupeoidei</taxon>
        <taxon>Engraulidae</taxon>
        <taxon>Coilinae</taxon>
        <taxon>Coilia</taxon>
    </lineage>
</organism>
<evidence type="ECO:0000313" key="12">
    <source>
        <dbReference type="EMBL" id="KAL2082685.1"/>
    </source>
</evidence>
<accession>A0ABD1J659</accession>
<reference evidence="12 13" key="1">
    <citation type="submission" date="2024-09" db="EMBL/GenBank/DDBJ databases">
        <title>A chromosome-level genome assembly of Gray's grenadier anchovy, Coilia grayii.</title>
        <authorList>
            <person name="Fu Z."/>
        </authorList>
    </citation>
    <scope>NUCLEOTIDE SEQUENCE [LARGE SCALE GENOMIC DNA]</scope>
    <source>
        <strain evidence="12">G4</strain>
        <tissue evidence="12">Muscle</tissue>
    </source>
</reference>
<keyword evidence="4 10" id="KW-1133">Transmembrane helix</keyword>
<comment type="subcellular location">
    <subcellularLocation>
        <location evidence="1">Cell membrane</location>
        <topology evidence="1">Multi-pass membrane protein</topology>
    </subcellularLocation>
</comment>
<feature type="transmembrane region" description="Helical" evidence="10">
    <location>
        <begin position="42"/>
        <end position="65"/>
    </location>
</feature>
<dbReference type="InterPro" id="IPR050569">
    <property type="entry name" value="TAAR"/>
</dbReference>
<name>A0ABD1J659_9TELE</name>
<keyword evidence="7 9" id="KW-0675">Receptor</keyword>
<comment type="similarity">
    <text evidence="9">Belongs to the G-protein coupled receptor 1 family.</text>
</comment>
<keyword evidence="13" id="KW-1185">Reference proteome</keyword>
<dbReference type="GO" id="GO:0005886">
    <property type="term" value="C:plasma membrane"/>
    <property type="evidence" value="ECO:0007669"/>
    <property type="project" value="UniProtKB-SubCell"/>
</dbReference>
<evidence type="ECO:0000256" key="7">
    <source>
        <dbReference type="ARBA" id="ARBA00023170"/>
    </source>
</evidence>
<keyword evidence="5 9" id="KW-0297">G-protein coupled receptor</keyword>
<dbReference type="PANTHER" id="PTHR24249">
    <property type="entry name" value="HISTAMINE RECEPTOR-RELATED G-PROTEIN COUPLED RECEPTOR"/>
    <property type="match status" value="1"/>
</dbReference>
<dbReference type="EMBL" id="JBHFQA010000019">
    <property type="protein sequence ID" value="KAL2082685.1"/>
    <property type="molecule type" value="Genomic_DNA"/>
</dbReference>
<dbReference type="PANTHER" id="PTHR24249:SF381">
    <property type="entry name" value="TRACE AMINE ASSOCIATED RECEPTOR 19P-RELATED"/>
    <property type="match status" value="1"/>
</dbReference>
<dbReference type="Proteomes" id="UP001591681">
    <property type="component" value="Unassembled WGS sequence"/>
</dbReference>
<keyword evidence="3 9" id="KW-0812">Transmembrane</keyword>
<feature type="transmembrane region" description="Helical" evidence="10">
    <location>
        <begin position="151"/>
        <end position="177"/>
    </location>
</feature>
<evidence type="ECO:0000256" key="4">
    <source>
        <dbReference type="ARBA" id="ARBA00022989"/>
    </source>
</evidence>
<evidence type="ECO:0000256" key="2">
    <source>
        <dbReference type="ARBA" id="ARBA00022475"/>
    </source>
</evidence>
<evidence type="ECO:0000256" key="8">
    <source>
        <dbReference type="ARBA" id="ARBA00023224"/>
    </source>
</evidence>
<dbReference type="PROSITE" id="PS00237">
    <property type="entry name" value="G_PROTEIN_RECEP_F1_1"/>
    <property type="match status" value="1"/>
</dbReference>
<comment type="caution">
    <text evidence="12">The sequence shown here is derived from an EMBL/GenBank/DDBJ whole genome shotgun (WGS) entry which is preliminary data.</text>
</comment>
<feature type="transmembrane region" description="Helical" evidence="10">
    <location>
        <begin position="120"/>
        <end position="139"/>
    </location>
</feature>
<evidence type="ECO:0000313" key="13">
    <source>
        <dbReference type="Proteomes" id="UP001591681"/>
    </source>
</evidence>
<protein>
    <recommendedName>
        <fullName evidence="11">G-protein coupled receptors family 1 profile domain-containing protein</fullName>
    </recommendedName>
</protein>
<feature type="transmembrane region" description="Helical" evidence="10">
    <location>
        <begin position="261"/>
        <end position="285"/>
    </location>
</feature>
<dbReference type="InterPro" id="IPR017452">
    <property type="entry name" value="GPCR_Rhodpsn_7TM"/>
</dbReference>
<evidence type="ECO:0000256" key="9">
    <source>
        <dbReference type="RuleBase" id="RU000688"/>
    </source>
</evidence>
<keyword evidence="2" id="KW-1003">Cell membrane</keyword>
<dbReference type="GO" id="GO:0004930">
    <property type="term" value="F:G protein-coupled receptor activity"/>
    <property type="evidence" value="ECO:0007669"/>
    <property type="project" value="UniProtKB-KW"/>
</dbReference>
<gene>
    <name evidence="12" type="ORF">ACEWY4_022503</name>
</gene>
<evidence type="ECO:0000256" key="6">
    <source>
        <dbReference type="ARBA" id="ARBA00023136"/>
    </source>
</evidence>
<dbReference type="SUPFAM" id="SSF81321">
    <property type="entry name" value="Family A G protein-coupled receptor-like"/>
    <property type="match status" value="1"/>
</dbReference>
<sequence>MTYSEVREFYAFKSTSTNYMNFSVDKTIFCPNDFRGALTATLIFVGLVALIVVTVGGNLMVIISISHFKQLHTPTNLIILSLATSDLMVGITDMPFNIVFQMTCVNMSSTFCFVSYLCSYHLTFLSIYNVCLISLDRFYALCYPLWYSNRVTVKVICVVIGLLWLLSFMYNMLYVYFHAPCTKDMLYDDDTVNQSWIWPSIDFVIVFVLPCSLIIIFYVKIFLIARKHAKNIRSIRAQHTSVNTPYERTHKDSERKAATKLGILVIVFVLFLLPYFVFIQLSGFIPAIPVLKATLTILQLNSAVNPVIYAFVFPWFRKCAKVILTLRIFSHDQSFINVLLNTV</sequence>
<evidence type="ECO:0000259" key="11">
    <source>
        <dbReference type="PROSITE" id="PS50262"/>
    </source>
</evidence>